<dbReference type="KEGG" id="lsz:JCM16776_0711"/>
<dbReference type="STRING" id="1122172.GCA_000373045_00691"/>
<sequence length="137" mass="16632">MENKRIKTELLKKYLGQKKELLDFVKNDKELFGKTLNKVKIYHYLGYYVVEFYIEQNSYYKIFEIIFDKICNSNETDDVKNHLIDCLNKLEPISIDFQVSEKEMFVKDVYLEGHKEWDFEITLLKSLDYIFDNCERI</sequence>
<name>A0A510JPY1_9FUSO</name>
<dbReference type="RefSeq" id="WP_018450321.1">
    <property type="nucleotide sequence ID" value="NZ_AP019827.1"/>
</dbReference>
<proteinExistence type="predicted"/>
<keyword evidence="2" id="KW-1185">Reference proteome</keyword>
<protein>
    <submittedName>
        <fullName evidence="1">Uncharacterized protein</fullName>
    </submittedName>
</protein>
<accession>A0A510JPY1</accession>
<evidence type="ECO:0000313" key="1">
    <source>
        <dbReference type="EMBL" id="BBM40491.1"/>
    </source>
</evidence>
<evidence type="ECO:0000313" key="2">
    <source>
        <dbReference type="Proteomes" id="UP000322617"/>
    </source>
</evidence>
<dbReference type="Proteomes" id="UP000322617">
    <property type="component" value="Chromosome"/>
</dbReference>
<dbReference type="AlphaFoldDB" id="A0A510JPY1"/>
<dbReference type="EMBL" id="AP019827">
    <property type="protein sequence ID" value="BBM40491.1"/>
    <property type="molecule type" value="Genomic_DNA"/>
</dbReference>
<gene>
    <name evidence="1" type="ORF">JCM16776_0711</name>
</gene>
<reference evidence="1 2" key="1">
    <citation type="submission" date="2019-07" db="EMBL/GenBank/DDBJ databases">
        <title>Complete Genome Sequence of Leptotrichia shahii Strain JCM 16776.</title>
        <authorList>
            <person name="Watanabe S."/>
            <person name="Cui L."/>
        </authorList>
    </citation>
    <scope>NUCLEOTIDE SEQUENCE [LARGE SCALE GENOMIC DNA]</scope>
    <source>
        <strain evidence="1 2">JCM16776</strain>
    </source>
</reference>
<organism evidence="1 2">
    <name type="scientific">Leptotrichia shahii</name>
    <dbReference type="NCBI Taxonomy" id="157691"/>
    <lineage>
        <taxon>Bacteria</taxon>
        <taxon>Fusobacteriati</taxon>
        <taxon>Fusobacteriota</taxon>
        <taxon>Fusobacteriia</taxon>
        <taxon>Fusobacteriales</taxon>
        <taxon>Leptotrichiaceae</taxon>
        <taxon>Leptotrichia</taxon>
    </lineage>
</organism>